<dbReference type="eggNOG" id="COG2207">
    <property type="taxonomic scope" value="Bacteria"/>
</dbReference>
<dbReference type="KEGG" id="lab:LA76x_2112"/>
<dbReference type="SMART" id="SM00342">
    <property type="entry name" value="HTH_ARAC"/>
    <property type="match status" value="1"/>
</dbReference>
<dbReference type="STRING" id="84531.LA76x_2112"/>
<dbReference type="PANTHER" id="PTHR46796">
    <property type="entry name" value="HTH-TYPE TRANSCRIPTIONAL ACTIVATOR RHAS-RELATED"/>
    <property type="match status" value="1"/>
</dbReference>
<dbReference type="PATRIC" id="fig|84531.8.peg.2129"/>
<dbReference type="SUPFAM" id="SSF46689">
    <property type="entry name" value="Homeodomain-like"/>
    <property type="match status" value="1"/>
</dbReference>
<dbReference type="Gene3D" id="1.10.10.60">
    <property type="entry name" value="Homeodomain-like"/>
    <property type="match status" value="1"/>
</dbReference>
<dbReference type="Gene3D" id="2.60.120.10">
    <property type="entry name" value="Jelly Rolls"/>
    <property type="match status" value="1"/>
</dbReference>
<dbReference type="AlphaFoldDB" id="A0A0S2F9R5"/>
<dbReference type="RefSeq" id="WP_057917616.1">
    <property type="nucleotide sequence ID" value="NZ_CP011129.1"/>
</dbReference>
<dbReference type="InterPro" id="IPR050204">
    <property type="entry name" value="AraC_XylS_family_regulators"/>
</dbReference>
<evidence type="ECO:0000256" key="3">
    <source>
        <dbReference type="ARBA" id="ARBA00023163"/>
    </source>
</evidence>
<dbReference type="GO" id="GO:0003700">
    <property type="term" value="F:DNA-binding transcription factor activity"/>
    <property type="evidence" value="ECO:0007669"/>
    <property type="project" value="InterPro"/>
</dbReference>
<dbReference type="Proteomes" id="UP000060787">
    <property type="component" value="Chromosome"/>
</dbReference>
<accession>A0A0S2F9R5</accession>
<dbReference type="EMBL" id="CP011129">
    <property type="protein sequence ID" value="ALN80251.1"/>
    <property type="molecule type" value="Genomic_DNA"/>
</dbReference>
<dbReference type="InterPro" id="IPR009057">
    <property type="entry name" value="Homeodomain-like_sf"/>
</dbReference>
<keyword evidence="1" id="KW-0805">Transcription regulation</keyword>
<evidence type="ECO:0000313" key="6">
    <source>
        <dbReference type="Proteomes" id="UP000060787"/>
    </source>
</evidence>
<keyword evidence="3" id="KW-0804">Transcription</keyword>
<evidence type="ECO:0000256" key="1">
    <source>
        <dbReference type="ARBA" id="ARBA00023015"/>
    </source>
</evidence>
<evidence type="ECO:0000259" key="4">
    <source>
        <dbReference type="PROSITE" id="PS01124"/>
    </source>
</evidence>
<evidence type="ECO:0000313" key="5">
    <source>
        <dbReference type="EMBL" id="ALN80251.1"/>
    </source>
</evidence>
<reference evidence="5 6" key="1">
    <citation type="journal article" date="2015" name="BMC Genomics">
        <title>Comparative genomics and metabolic profiling of the genus Lysobacter.</title>
        <authorList>
            <person name="de Bruijn I."/>
            <person name="Cheng X."/>
            <person name="de Jager V."/>
            <person name="Exposito R.G."/>
            <person name="Watrous J."/>
            <person name="Patel N."/>
            <person name="Postma J."/>
            <person name="Dorrestein P.C."/>
            <person name="Kobayashi D."/>
            <person name="Raaijmakers J.M."/>
        </authorList>
    </citation>
    <scope>NUCLEOTIDE SEQUENCE [LARGE SCALE GENOMIC DNA]</scope>
    <source>
        <strain evidence="5 6">76</strain>
    </source>
</reference>
<dbReference type="InterPro" id="IPR018060">
    <property type="entry name" value="HTH_AraC"/>
</dbReference>
<sequence>MSSALAYRTRHDRGAILATHRHRAPYAALVLDGDYTESSLDGPLPCRPGTLVLHPPYHAHGDRFGRLGASAINIELPNDRFVFAASAWQVHDLREAREVFARCPRRLPELLACATPQAAVVVPDWQGELLRTMAECEDEIGTLARRLGVSAEHASRALTRTYGMSPQALRREARWRHALQLMAGNASLAEVAAAAGFSDQSHLHRIVVAHAGCTPARLREQIRGRLRQQINCVQDRPLAIAA</sequence>
<name>A0A0S2F9R5_LYSAN</name>
<proteinExistence type="predicted"/>
<keyword evidence="6" id="KW-1185">Reference proteome</keyword>
<evidence type="ECO:0000256" key="2">
    <source>
        <dbReference type="ARBA" id="ARBA00023125"/>
    </source>
</evidence>
<keyword evidence="2" id="KW-0238">DNA-binding</keyword>
<organism evidence="5 6">
    <name type="scientific">Lysobacter antibioticus</name>
    <dbReference type="NCBI Taxonomy" id="84531"/>
    <lineage>
        <taxon>Bacteria</taxon>
        <taxon>Pseudomonadati</taxon>
        <taxon>Pseudomonadota</taxon>
        <taxon>Gammaproteobacteria</taxon>
        <taxon>Lysobacterales</taxon>
        <taxon>Lysobacteraceae</taxon>
        <taxon>Lysobacter</taxon>
    </lineage>
</organism>
<dbReference type="GO" id="GO:0043565">
    <property type="term" value="F:sequence-specific DNA binding"/>
    <property type="evidence" value="ECO:0007669"/>
    <property type="project" value="InterPro"/>
</dbReference>
<gene>
    <name evidence="5" type="ORF">LA76x_2112</name>
</gene>
<dbReference type="PROSITE" id="PS01124">
    <property type="entry name" value="HTH_ARAC_FAMILY_2"/>
    <property type="match status" value="1"/>
</dbReference>
<feature type="domain" description="HTH araC/xylS-type" evidence="4">
    <location>
        <begin position="140"/>
        <end position="221"/>
    </location>
</feature>
<protein>
    <submittedName>
        <fullName evidence="5">Bacterial regulatory helix-turn-helix, AraC family protein</fullName>
    </submittedName>
</protein>
<dbReference type="InterPro" id="IPR014710">
    <property type="entry name" value="RmlC-like_jellyroll"/>
</dbReference>
<dbReference type="Pfam" id="PF12833">
    <property type="entry name" value="HTH_18"/>
    <property type="match status" value="1"/>
</dbReference>